<dbReference type="Pfam" id="PF02463">
    <property type="entry name" value="SMC_N"/>
    <property type="match status" value="1"/>
</dbReference>
<evidence type="ECO:0000256" key="5">
    <source>
        <dbReference type="ARBA" id="ARBA00023125"/>
    </source>
</evidence>
<name>A0A4Z0W2C6_9BACT</name>
<feature type="domain" description="Guanylate kinase-like" evidence="7">
    <location>
        <begin position="24"/>
        <end position="295"/>
    </location>
</feature>
<evidence type="ECO:0000256" key="1">
    <source>
        <dbReference type="ARBA" id="ARBA00022490"/>
    </source>
</evidence>
<keyword evidence="3 6" id="KW-0067">ATP-binding</keyword>
<dbReference type="PIRSF" id="PIRSF005719">
    <property type="entry name" value="SMC"/>
    <property type="match status" value="1"/>
</dbReference>
<comment type="caution">
    <text evidence="8">The sequence shown here is derived from an EMBL/GenBank/DDBJ whole genome shotgun (WGS) entry which is preliminary data.</text>
</comment>
<dbReference type="GO" id="GO:0005737">
    <property type="term" value="C:cytoplasm"/>
    <property type="evidence" value="ECO:0007669"/>
    <property type="project" value="UniProtKB-SubCell"/>
</dbReference>
<comment type="function">
    <text evidence="6">Required for chromosome condensation and partitioning.</text>
</comment>
<dbReference type="GO" id="GO:0005694">
    <property type="term" value="C:chromosome"/>
    <property type="evidence" value="ECO:0007669"/>
    <property type="project" value="InterPro"/>
</dbReference>
<dbReference type="GO" id="GO:0030261">
    <property type="term" value="P:chromosome condensation"/>
    <property type="evidence" value="ECO:0007669"/>
    <property type="project" value="InterPro"/>
</dbReference>
<dbReference type="Pfam" id="PF06470">
    <property type="entry name" value="SMC_hinge"/>
    <property type="match status" value="1"/>
</dbReference>
<dbReference type="GO" id="GO:0003677">
    <property type="term" value="F:DNA binding"/>
    <property type="evidence" value="ECO:0007669"/>
    <property type="project" value="UniProtKB-UniRule"/>
</dbReference>
<evidence type="ECO:0000313" key="8">
    <source>
        <dbReference type="EMBL" id="TGG88223.1"/>
    </source>
</evidence>
<dbReference type="InterPro" id="IPR024704">
    <property type="entry name" value="SMC"/>
</dbReference>
<dbReference type="GO" id="GO:0005524">
    <property type="term" value="F:ATP binding"/>
    <property type="evidence" value="ECO:0007669"/>
    <property type="project" value="UniProtKB-UniRule"/>
</dbReference>
<gene>
    <name evidence="6 8" type="primary">smc</name>
    <name evidence="8" type="ORF">E4650_04070</name>
</gene>
<dbReference type="InterPro" id="IPR008144">
    <property type="entry name" value="Guanylate_kin-like_dom"/>
</dbReference>
<feature type="coiled-coil region" evidence="6">
    <location>
        <begin position="673"/>
        <end position="938"/>
    </location>
</feature>
<feature type="coiled-coil region" evidence="6">
    <location>
        <begin position="984"/>
        <end position="1014"/>
    </location>
</feature>
<keyword evidence="4 6" id="KW-0175">Coiled coil</keyword>
<dbReference type="InterPro" id="IPR027417">
    <property type="entry name" value="P-loop_NTPase"/>
</dbReference>
<dbReference type="Proteomes" id="UP000297288">
    <property type="component" value="Unassembled WGS sequence"/>
</dbReference>
<dbReference type="SUPFAM" id="SSF52540">
    <property type="entry name" value="P-loop containing nucleoside triphosphate hydrolases"/>
    <property type="match status" value="1"/>
</dbReference>
<keyword evidence="5 6" id="KW-0238">DNA-binding</keyword>
<dbReference type="Gene3D" id="3.40.50.300">
    <property type="entry name" value="P-loop containing nucleotide triphosphate hydrolases"/>
    <property type="match status" value="2"/>
</dbReference>
<evidence type="ECO:0000256" key="6">
    <source>
        <dbReference type="HAMAP-Rule" id="MF_01894"/>
    </source>
</evidence>
<dbReference type="GO" id="GO:0006260">
    <property type="term" value="P:DNA replication"/>
    <property type="evidence" value="ECO:0007669"/>
    <property type="project" value="UniProtKB-UniRule"/>
</dbReference>
<dbReference type="EMBL" id="SRME01000002">
    <property type="protein sequence ID" value="TGG88223.1"/>
    <property type="molecule type" value="Genomic_DNA"/>
</dbReference>
<dbReference type="GO" id="GO:0007062">
    <property type="term" value="P:sister chromatid cohesion"/>
    <property type="evidence" value="ECO:0007669"/>
    <property type="project" value="InterPro"/>
</dbReference>
<reference evidence="8 9" key="1">
    <citation type="submission" date="2019-04" db="EMBL/GenBank/DDBJ databases">
        <title>Draft genome sequence data and analysis of a Fermenting Bacterium, Geotoga petraea strain HO-Geo1, isolated from heavy-oil petroleum reservoir in Russia.</title>
        <authorList>
            <person name="Grouzdev D.S."/>
            <person name="Semenova E.M."/>
            <person name="Sokolova D.S."/>
            <person name="Tourova T.P."/>
            <person name="Poltaraus A.B."/>
            <person name="Nazina T.N."/>
        </authorList>
    </citation>
    <scope>NUCLEOTIDE SEQUENCE [LARGE SCALE GENOMIC DNA]</scope>
    <source>
        <strain evidence="8 9">HO-Geo1</strain>
    </source>
</reference>
<dbReference type="GO" id="GO:0016887">
    <property type="term" value="F:ATP hydrolysis activity"/>
    <property type="evidence" value="ECO:0007669"/>
    <property type="project" value="InterPro"/>
</dbReference>
<dbReference type="Gene3D" id="1.20.1060.20">
    <property type="match status" value="1"/>
</dbReference>
<comment type="subcellular location">
    <subcellularLocation>
        <location evidence="6">Cytoplasm</location>
    </subcellularLocation>
</comment>
<dbReference type="HAMAP" id="MF_01894">
    <property type="entry name" value="Smc_prok"/>
    <property type="match status" value="1"/>
</dbReference>
<accession>A0A4Z0W2C6</accession>
<feature type="coiled-coil region" evidence="6">
    <location>
        <begin position="165"/>
        <end position="202"/>
    </location>
</feature>
<comment type="similarity">
    <text evidence="6">Belongs to the SMC family.</text>
</comment>
<organism evidence="8 9">
    <name type="scientific">Geotoga petraea</name>
    <dbReference type="NCBI Taxonomy" id="28234"/>
    <lineage>
        <taxon>Bacteria</taxon>
        <taxon>Thermotogati</taxon>
        <taxon>Thermotogota</taxon>
        <taxon>Thermotogae</taxon>
        <taxon>Petrotogales</taxon>
        <taxon>Petrotogaceae</taxon>
        <taxon>Geotoga</taxon>
    </lineage>
</organism>
<evidence type="ECO:0000256" key="2">
    <source>
        <dbReference type="ARBA" id="ARBA00022741"/>
    </source>
</evidence>
<feature type="coiled-coil region" evidence="6">
    <location>
        <begin position="333"/>
        <end position="409"/>
    </location>
</feature>
<dbReference type="OrthoDB" id="9808768at2"/>
<dbReference type="PANTHER" id="PTHR43977">
    <property type="entry name" value="STRUCTURAL MAINTENANCE OF CHROMOSOMES PROTEIN 3"/>
    <property type="match status" value="1"/>
</dbReference>
<feature type="binding site" evidence="6">
    <location>
        <begin position="32"/>
        <end position="39"/>
    </location>
    <ligand>
        <name>ATP</name>
        <dbReference type="ChEBI" id="CHEBI:30616"/>
    </ligand>
</feature>
<proteinExistence type="inferred from homology"/>
<dbReference type="InterPro" id="IPR011890">
    <property type="entry name" value="SMC_prok"/>
</dbReference>
<comment type="domain">
    <text evidence="6">Contains large globular domains required for ATP hydrolysis at each terminus and a third globular domain forming a flexible hinge near the middle of the molecule. These domains are separated by coiled-coil structures.</text>
</comment>
<feature type="coiled-coil region" evidence="6">
    <location>
        <begin position="249"/>
        <end position="304"/>
    </location>
</feature>
<dbReference type="NCBIfam" id="TIGR02168">
    <property type="entry name" value="SMC_prok_B"/>
    <property type="match status" value="1"/>
</dbReference>
<evidence type="ECO:0000256" key="3">
    <source>
        <dbReference type="ARBA" id="ARBA00022840"/>
    </source>
</evidence>
<evidence type="ECO:0000313" key="9">
    <source>
        <dbReference type="Proteomes" id="UP000297288"/>
    </source>
</evidence>
<dbReference type="Gene3D" id="3.30.70.1620">
    <property type="match status" value="1"/>
</dbReference>
<evidence type="ECO:0000256" key="4">
    <source>
        <dbReference type="ARBA" id="ARBA00023054"/>
    </source>
</evidence>
<dbReference type="InterPro" id="IPR036277">
    <property type="entry name" value="SMC_hinge_sf"/>
</dbReference>
<evidence type="ECO:0000259" key="7">
    <source>
        <dbReference type="PROSITE" id="PS50052"/>
    </source>
</evidence>
<dbReference type="SMART" id="SM00968">
    <property type="entry name" value="SMC_hinge"/>
    <property type="match status" value="1"/>
</dbReference>
<dbReference type="SUPFAM" id="SSF75553">
    <property type="entry name" value="Smc hinge domain"/>
    <property type="match status" value="1"/>
</dbReference>
<dbReference type="GO" id="GO:0007059">
    <property type="term" value="P:chromosome segregation"/>
    <property type="evidence" value="ECO:0007669"/>
    <property type="project" value="UniProtKB-UniRule"/>
</dbReference>
<dbReference type="InterPro" id="IPR003395">
    <property type="entry name" value="RecF/RecN/SMC_N"/>
</dbReference>
<feature type="coiled-coil region" evidence="6">
    <location>
        <begin position="452"/>
        <end position="486"/>
    </location>
</feature>
<dbReference type="AlphaFoldDB" id="A0A4Z0W2C6"/>
<dbReference type="InterPro" id="IPR010935">
    <property type="entry name" value="SMC_hinge"/>
</dbReference>
<dbReference type="RefSeq" id="WP_135402702.1">
    <property type="nucleotide sequence ID" value="NZ_SRME01000002.1"/>
</dbReference>
<keyword evidence="2 6" id="KW-0547">Nucleotide-binding</keyword>
<protein>
    <recommendedName>
        <fullName evidence="6">Chromosome partition protein Smc</fullName>
    </recommendedName>
</protein>
<dbReference type="PROSITE" id="PS50052">
    <property type="entry name" value="GUANYLATE_KINASE_2"/>
    <property type="match status" value="1"/>
</dbReference>
<comment type="subunit">
    <text evidence="6">Homodimer.</text>
</comment>
<sequence>MKMLSLEVEGFKSFAKKTIFNLDKNIIAIVGPNGSGKSNIVDAIRWLLGEQSGKQMRISDSNDVVFAGTDTKKASNYAKVKMIFEADNKEIIKIAKKYEKNSSNKYYINDKICTLKDIHDIFSNKGVGKQFYSIISQGQVSEIVNSSPEQLRQIILDASDIGEYITKKENTLKLLEKTSENLERLEDLLFVTERRLRSLSNRAGRAKSYLKYKEEIKVIGKKYFGAQRNKINKSIKYSEEKIQENQEYRNNILRKSFEVEREYKSLKEEITNFDETIAKNSDLIDNYRERISVIENEKEILTKKTNDLSTEIINIDWQIEDTKEKIKQSEFKLEETSTLKNKYEKDLKELTINLEKETENKEKIKKTINDEENKLHELNSIINRLEKENNDLIKEKNQKLNENEAKDERLNYLNDESLKLNKELVSLDKVIEEIEYTLSESNEKEKQLYNDKQEIVNSLKKMKENYDLYIEEIENNKKKISSLNHEKNILLTQINHYEGFAKVVQDFFTKFSSDDNVIDVVANLFNVDQKFEEAVSSSVGGKLQNVVIKSSKKTREYIDYLKSNSYGKITFLSIDILNPKSTYSQKILNEPGVIDYLINTIDFDKKYEKIMKYVFSNVLLVDELSNAIKISKSSFRGNIVTLGGELISGYGAITGGRVKNDYSATIIKRKNRIFELDIEIDEAKENIKYLQEKVSKMIIDIKEKKNELEEINENINQLMIEKDLKNNKYTSNVNRKKELKETLKKTDERISLYKDQIKNNSDRVKEIQTVLDVNKKTIEKSKNQLSKIEKENIVEKEELNEINLKIAELNMEKKNFQEKFEFYTKQKREILDNLNTLRDKFDENQYLYKKKREEKEKSEQNLKDSENEYNSLNNEITNIFEKMKNSRIGKNEKFNKLEQKENEKNELKDKLSEINNNNQELKHKIENLKNERQYLIERAENVDISEDEFEIKELSDDEIKSLKFNFDELQQKLKNLGSVDLTVLEEYNEVNEEYNSKKEEKEDIEESITSLKNSINQLDEFAENKYSNFHAALNEEFGKYIQSLFPNGYGELRLIGEGFSFEKGIQISVKKSGRKFQKLSLFSGGEKALIAIAFLFAMMSLNPSPFYILDEIDAPLDDINASKISELINDNAEKSQFLMITHNKLVMEIADVFHGITMKGGITRVVPVDFKELQA</sequence>
<keyword evidence="1 6" id="KW-0963">Cytoplasm</keyword>